<dbReference type="STRING" id="314278.NB231_03987"/>
<evidence type="ECO:0000256" key="10">
    <source>
        <dbReference type="RuleBase" id="RU000594"/>
    </source>
</evidence>
<dbReference type="InterPro" id="IPR001872">
    <property type="entry name" value="Peptidase_A8"/>
</dbReference>
<evidence type="ECO:0000256" key="8">
    <source>
        <dbReference type="ARBA" id="ARBA00023136"/>
    </source>
</evidence>
<dbReference type="RefSeq" id="WP_004999913.1">
    <property type="nucleotide sequence ID" value="NZ_CH672427.1"/>
</dbReference>
<feature type="transmembrane region" description="Helical" evidence="9">
    <location>
        <begin position="91"/>
        <end position="108"/>
    </location>
</feature>
<keyword evidence="13" id="KW-1185">Reference proteome</keyword>
<dbReference type="HAMAP" id="MF_00161">
    <property type="entry name" value="LspA"/>
    <property type="match status" value="1"/>
</dbReference>
<feature type="transmembrane region" description="Helical" evidence="9">
    <location>
        <begin position="62"/>
        <end position="79"/>
    </location>
</feature>
<dbReference type="eggNOG" id="COG0597">
    <property type="taxonomic scope" value="Bacteria"/>
</dbReference>
<evidence type="ECO:0000256" key="7">
    <source>
        <dbReference type="ARBA" id="ARBA00022989"/>
    </source>
</evidence>
<accession>A4BTU2</accession>
<sequence>MPMLRLGVLLAVLIIIADQATKFLAQTWLAAYQPVPLAALLNLTLSYNRGAAFSFLSDQGGWQRWLFITVAIGVCLFLLRWLAQLQRRERWLAVALGLILGGALGNVIDRLRYGHVVDFIDVHYGRWHWPAFNVADSAITLGLIGLLLQLWFERRRS</sequence>
<comment type="function">
    <text evidence="9 10">This protein specifically catalyzes the removal of signal peptides from prolipoproteins.</text>
</comment>
<protein>
    <recommendedName>
        <fullName evidence="9">Lipoprotein signal peptidase</fullName>
        <ecNumber evidence="9">3.4.23.36</ecNumber>
    </recommendedName>
    <alternativeName>
        <fullName evidence="9">Prolipoprotein signal peptidase</fullName>
    </alternativeName>
    <alternativeName>
        <fullName evidence="9">Signal peptidase II</fullName>
        <shortName evidence="9">SPase II</shortName>
    </alternativeName>
</protein>
<keyword evidence="7 9" id="KW-1133">Transmembrane helix</keyword>
<organism evidence="12 13">
    <name type="scientific">Nitrococcus mobilis Nb-231</name>
    <dbReference type="NCBI Taxonomy" id="314278"/>
    <lineage>
        <taxon>Bacteria</taxon>
        <taxon>Pseudomonadati</taxon>
        <taxon>Pseudomonadota</taxon>
        <taxon>Gammaproteobacteria</taxon>
        <taxon>Chromatiales</taxon>
        <taxon>Ectothiorhodospiraceae</taxon>
        <taxon>Nitrococcus</taxon>
    </lineage>
</organism>
<feature type="active site" evidence="9">
    <location>
        <position position="136"/>
    </location>
</feature>
<dbReference type="UniPathway" id="UPA00665"/>
<evidence type="ECO:0000256" key="11">
    <source>
        <dbReference type="RuleBase" id="RU004181"/>
    </source>
</evidence>
<dbReference type="EC" id="3.4.23.36" evidence="9"/>
<dbReference type="Proteomes" id="UP000003374">
    <property type="component" value="Unassembled WGS sequence"/>
</dbReference>
<feature type="transmembrane region" description="Helical" evidence="9">
    <location>
        <begin position="128"/>
        <end position="152"/>
    </location>
</feature>
<dbReference type="HOGENOM" id="CLU_083252_4_0_6"/>
<evidence type="ECO:0000256" key="3">
    <source>
        <dbReference type="ARBA" id="ARBA00022670"/>
    </source>
</evidence>
<evidence type="ECO:0000313" key="12">
    <source>
        <dbReference type="EMBL" id="EAR20906.1"/>
    </source>
</evidence>
<evidence type="ECO:0000256" key="9">
    <source>
        <dbReference type="HAMAP-Rule" id="MF_00161"/>
    </source>
</evidence>
<comment type="caution">
    <text evidence="9">Lacks conserved residue(s) required for the propagation of feature annotation.</text>
</comment>
<dbReference type="PANTHER" id="PTHR33695:SF1">
    <property type="entry name" value="LIPOPROTEIN SIGNAL PEPTIDASE"/>
    <property type="match status" value="1"/>
</dbReference>
<dbReference type="PRINTS" id="PR00781">
    <property type="entry name" value="LIPOSIGPTASE"/>
</dbReference>
<dbReference type="Pfam" id="PF01252">
    <property type="entry name" value="Peptidase_A8"/>
    <property type="match status" value="1"/>
</dbReference>
<evidence type="ECO:0000256" key="1">
    <source>
        <dbReference type="ARBA" id="ARBA00006139"/>
    </source>
</evidence>
<keyword evidence="4 9" id="KW-0812">Transmembrane</keyword>
<dbReference type="PANTHER" id="PTHR33695">
    <property type="entry name" value="LIPOPROTEIN SIGNAL PEPTIDASE"/>
    <property type="match status" value="1"/>
</dbReference>
<dbReference type="PROSITE" id="PS00855">
    <property type="entry name" value="SPASE_II"/>
    <property type="match status" value="1"/>
</dbReference>
<dbReference type="GO" id="GO:0004190">
    <property type="term" value="F:aspartic-type endopeptidase activity"/>
    <property type="evidence" value="ECO:0007669"/>
    <property type="project" value="UniProtKB-UniRule"/>
</dbReference>
<comment type="subcellular location">
    <subcellularLocation>
        <location evidence="9">Cell membrane</location>
        <topology evidence="9">Multi-pass membrane protein</topology>
    </subcellularLocation>
</comment>
<comment type="pathway">
    <text evidence="9">Protein modification; lipoprotein biosynthesis (signal peptide cleavage).</text>
</comment>
<dbReference type="EMBL" id="AAOF01000015">
    <property type="protein sequence ID" value="EAR20906.1"/>
    <property type="molecule type" value="Genomic_DNA"/>
</dbReference>
<comment type="catalytic activity">
    <reaction evidence="9 10">
        <text>Release of signal peptides from bacterial membrane prolipoproteins. Hydrolyzes -Xaa-Yaa-Zaa-|-(S,diacylglyceryl)Cys-, in which Xaa is hydrophobic (preferably Leu), and Yaa (Ala or Ser) and Zaa (Gly or Ala) have small, neutral side chains.</text>
        <dbReference type="EC" id="3.4.23.36"/>
    </reaction>
</comment>
<keyword evidence="2 9" id="KW-1003">Cell membrane</keyword>
<dbReference type="GO" id="GO:0005886">
    <property type="term" value="C:plasma membrane"/>
    <property type="evidence" value="ECO:0007669"/>
    <property type="project" value="UniProtKB-SubCell"/>
</dbReference>
<gene>
    <name evidence="9" type="primary">lspA</name>
    <name evidence="12" type="ORF">NB231_03987</name>
</gene>
<evidence type="ECO:0000256" key="2">
    <source>
        <dbReference type="ARBA" id="ARBA00022475"/>
    </source>
</evidence>
<feature type="active site" evidence="9">
    <location>
        <position position="118"/>
    </location>
</feature>
<evidence type="ECO:0000256" key="4">
    <source>
        <dbReference type="ARBA" id="ARBA00022692"/>
    </source>
</evidence>
<keyword evidence="5 9" id="KW-0064">Aspartyl protease</keyword>
<evidence type="ECO:0000313" key="13">
    <source>
        <dbReference type="Proteomes" id="UP000003374"/>
    </source>
</evidence>
<evidence type="ECO:0000256" key="6">
    <source>
        <dbReference type="ARBA" id="ARBA00022801"/>
    </source>
</evidence>
<dbReference type="AlphaFoldDB" id="A4BTU2"/>
<proteinExistence type="inferred from homology"/>
<evidence type="ECO:0000256" key="5">
    <source>
        <dbReference type="ARBA" id="ARBA00022750"/>
    </source>
</evidence>
<keyword evidence="3 9" id="KW-0645">Protease</keyword>
<dbReference type="GO" id="GO:0006508">
    <property type="term" value="P:proteolysis"/>
    <property type="evidence" value="ECO:0007669"/>
    <property type="project" value="UniProtKB-KW"/>
</dbReference>
<keyword evidence="8 9" id="KW-0472">Membrane</keyword>
<dbReference type="NCBIfam" id="TIGR00077">
    <property type="entry name" value="lspA"/>
    <property type="match status" value="1"/>
</dbReference>
<name>A4BTU2_9GAMM</name>
<reference evidence="12 13" key="1">
    <citation type="submission" date="2006-02" db="EMBL/GenBank/DDBJ databases">
        <authorList>
            <person name="Waterbury J."/>
            <person name="Ferriera S."/>
            <person name="Johnson J."/>
            <person name="Kravitz S."/>
            <person name="Halpern A."/>
            <person name="Remington K."/>
            <person name="Beeson K."/>
            <person name="Tran B."/>
            <person name="Rogers Y.-H."/>
            <person name="Friedman R."/>
            <person name="Venter J.C."/>
        </authorList>
    </citation>
    <scope>NUCLEOTIDE SEQUENCE [LARGE SCALE GENOMIC DNA]</scope>
    <source>
        <strain evidence="12 13">Nb-231</strain>
    </source>
</reference>
<comment type="caution">
    <text evidence="12">The sequence shown here is derived from an EMBL/GenBank/DDBJ whole genome shotgun (WGS) entry which is preliminary data.</text>
</comment>
<keyword evidence="6 9" id="KW-0378">Hydrolase</keyword>
<comment type="similarity">
    <text evidence="1 9 11">Belongs to the peptidase A8 family.</text>
</comment>